<sequence length="592" mass="66464">MGARAAADSLFGDGRQSRRGDGISEEVRDSLDALVRRFTPTLVLPKDDAIRVGGRRYQLVPCDPWVLADTLHIDRIDAAPYQLRSYESVPLRDLAPDSLARLVDAASQYQSDPDHLEIWYFDFPGESPRHWWKEYGRLREGPDSARWAAPVTWVHPYLDATGRVVLQYWFFYPFNDYMSDHEGDWEHVNVALNEDRASIREIHYYFHGRSVRLPQGKYLPQIQDGTHPVVYVGGRAYMVSDYPMRLINGDHNSGSHGNYPYPGEWEAAAALGHTESVAGPGADADRIVSHDQFRAVVTPEASRIDYRAHPEVLRDWAPLLLPVRWGFPSGPSLASVIKLTDVGNRAPFGPAFNAGWNRAAPGLAYPNYRVRRIPAMRSYLEDLLQPWYYAYIFRHPRYVNDTRGSLERQELERLGLAPRSGWNERGIGSPILGLHVGFPRGDFADRYGNSVGFLLWRNLWVKARFGALELNGGYQKFQTQEKGAGSIFVYPVTANVAVRGPEGLLRPYVTLGVGPSGWESRQRIPGTKSKIVTSGWGGGATASLGIEYYLRPRVAFDLGLRYTDLAGPGSGAGFDGNRLRAVSLWAGHYVRF</sequence>
<dbReference type="InterPro" id="IPR011250">
    <property type="entry name" value="OMP/PagP_B-barrel"/>
</dbReference>
<dbReference type="Gene3D" id="2.40.160.20">
    <property type="match status" value="1"/>
</dbReference>
<evidence type="ECO:0000313" key="3">
    <source>
        <dbReference type="Proteomes" id="UP000317691"/>
    </source>
</evidence>
<comment type="caution">
    <text evidence="2">The sequence shown here is derived from an EMBL/GenBank/DDBJ whole genome shotgun (WGS) entry which is preliminary data.</text>
</comment>
<dbReference type="SUPFAM" id="SSF56925">
    <property type="entry name" value="OMPA-like"/>
    <property type="match status" value="1"/>
</dbReference>
<accession>A0A538TRL7</accession>
<dbReference type="Proteomes" id="UP000317691">
    <property type="component" value="Unassembled WGS sequence"/>
</dbReference>
<gene>
    <name evidence="2" type="ORF">E6K79_02680</name>
</gene>
<feature type="region of interest" description="Disordered" evidence="1">
    <location>
        <begin position="1"/>
        <end position="23"/>
    </location>
</feature>
<dbReference type="EMBL" id="VBOZ01000009">
    <property type="protein sequence ID" value="TMQ66276.1"/>
    <property type="molecule type" value="Genomic_DNA"/>
</dbReference>
<proteinExistence type="predicted"/>
<organism evidence="2 3">
    <name type="scientific">Eiseniibacteriota bacterium</name>
    <dbReference type="NCBI Taxonomy" id="2212470"/>
    <lineage>
        <taxon>Bacteria</taxon>
        <taxon>Candidatus Eiseniibacteriota</taxon>
    </lineage>
</organism>
<name>A0A538TRL7_UNCEI</name>
<reference evidence="2 3" key="1">
    <citation type="journal article" date="2019" name="Nat. Microbiol.">
        <title>Mediterranean grassland soil C-N compound turnover is dependent on rainfall and depth, and is mediated by genomically divergent microorganisms.</title>
        <authorList>
            <person name="Diamond S."/>
            <person name="Andeer P.F."/>
            <person name="Li Z."/>
            <person name="Crits-Christoph A."/>
            <person name="Burstein D."/>
            <person name="Anantharaman K."/>
            <person name="Lane K.R."/>
            <person name="Thomas B.C."/>
            <person name="Pan C."/>
            <person name="Northen T.R."/>
            <person name="Banfield J.F."/>
        </authorList>
    </citation>
    <scope>NUCLEOTIDE SEQUENCE [LARGE SCALE GENOMIC DNA]</scope>
    <source>
        <strain evidence="2">WS_9</strain>
    </source>
</reference>
<dbReference type="PANTHER" id="PTHR48174:SF5">
    <property type="entry name" value="VACUOLAR PROTEIN SORTING-ASSOCIATED PROTEIN 62"/>
    <property type="match status" value="1"/>
</dbReference>
<evidence type="ECO:0000313" key="2">
    <source>
        <dbReference type="EMBL" id="TMQ66276.1"/>
    </source>
</evidence>
<dbReference type="AlphaFoldDB" id="A0A538TRL7"/>
<evidence type="ECO:0000256" key="1">
    <source>
        <dbReference type="SAM" id="MobiDB-lite"/>
    </source>
</evidence>
<dbReference type="PANTHER" id="PTHR48174">
    <property type="entry name" value="DUF946 FAMILY PROTEIN"/>
    <property type="match status" value="1"/>
</dbReference>
<protein>
    <submittedName>
        <fullName evidence="2">Uncharacterized protein</fullName>
    </submittedName>
</protein>